<accession>A0A1B4LCN6</accession>
<protein>
    <submittedName>
        <fullName evidence="2">Uncharacterized protein</fullName>
    </submittedName>
</protein>
<name>A0A1B4LCN6_9BURK</name>
<evidence type="ECO:0000313" key="3">
    <source>
        <dbReference type="Proteomes" id="UP000243680"/>
    </source>
</evidence>
<dbReference type="AlphaFoldDB" id="A0A1B4LCN6"/>
<keyword evidence="1" id="KW-0812">Transmembrane</keyword>
<proteinExistence type="predicted"/>
<gene>
    <name evidence="2" type="ORF">WJ35_07645</name>
</gene>
<feature type="transmembrane region" description="Helical" evidence="1">
    <location>
        <begin position="37"/>
        <end position="56"/>
    </location>
</feature>
<dbReference type="Proteomes" id="UP000243680">
    <property type="component" value="Chromosome 1"/>
</dbReference>
<sequence length="83" mass="9548">MSFIFRSQRIQTHISGISKQKKHATCSSVESDSIIAFNFYGIVPLICATSMLRYLVTVGRKIWVLRRIDGSVTTRFRICTLHR</sequence>
<keyword evidence="1" id="KW-1133">Transmembrane helix</keyword>
<organism evidence="2 3">
    <name type="scientific">Burkholderia ubonensis</name>
    <dbReference type="NCBI Taxonomy" id="101571"/>
    <lineage>
        <taxon>Bacteria</taxon>
        <taxon>Pseudomonadati</taxon>
        <taxon>Pseudomonadota</taxon>
        <taxon>Betaproteobacteria</taxon>
        <taxon>Burkholderiales</taxon>
        <taxon>Burkholderiaceae</taxon>
        <taxon>Burkholderia</taxon>
        <taxon>Burkholderia cepacia complex</taxon>
    </lineage>
</organism>
<evidence type="ECO:0000256" key="1">
    <source>
        <dbReference type="SAM" id="Phobius"/>
    </source>
</evidence>
<dbReference type="EMBL" id="CP013420">
    <property type="protein sequence ID" value="AOJ74951.1"/>
    <property type="molecule type" value="Genomic_DNA"/>
</dbReference>
<reference evidence="2 3" key="1">
    <citation type="submission" date="2015-12" db="EMBL/GenBank/DDBJ databases">
        <title>Diversity of Burkholderia near neighbor genomes.</title>
        <authorList>
            <person name="Sahl J."/>
            <person name="Wagner D."/>
            <person name="Keim P."/>
        </authorList>
    </citation>
    <scope>NUCLEOTIDE SEQUENCE [LARGE SCALE GENOMIC DNA]</scope>
    <source>
        <strain evidence="2 3">MSMB0783</strain>
    </source>
</reference>
<keyword evidence="1" id="KW-0472">Membrane</keyword>
<evidence type="ECO:0000313" key="2">
    <source>
        <dbReference type="EMBL" id="AOJ74951.1"/>
    </source>
</evidence>